<protein>
    <recommendedName>
        <fullName evidence="1">Protein phosphatase</fullName>
        <ecNumber evidence="1">3.1.3.16</ecNumber>
    </recommendedName>
</protein>
<dbReference type="InterPro" id="IPR036457">
    <property type="entry name" value="PPM-type-like_dom_sf"/>
</dbReference>
<evidence type="ECO:0000256" key="2">
    <source>
        <dbReference type="SAM" id="MobiDB-lite"/>
    </source>
</evidence>
<keyword evidence="5" id="KW-1185">Reference proteome</keyword>
<keyword evidence="1" id="KW-0479">Metal-binding</keyword>
<dbReference type="InterPro" id="IPR001932">
    <property type="entry name" value="PPM-type_phosphatase-like_dom"/>
</dbReference>
<dbReference type="EC" id="3.1.3.16" evidence="1"/>
<sequence>MEESKTVKEEIETNGKDGYSVVKVFDGDHETEVMIKKADREITSSGSTEVADHTNSIDNISKNVNVVEEDNDSCEKLLEGSNDIELPVLISSTEMEVTSTPVVDIEHIEDVEEGLNEEYEDSKDSSPVDTSILDKSSELENNIITVELSEKETAFVSSTPGVDIKHSENMEEGINEGDKDSSSADASILENSPDMENNITLELLEMETNDVTTSVSSIPVPVVDVSDSDVFQENPNVETDMQNEIIEDGKSDVVSPASRSERAISLSEEIEEQNLPAGMQNLIIENGSESDVNEAEADFPPTEAATNLSIDAEAQASEIVEYGSESDLTQLMTVSTQLEVEWLDEETGTGTVEEDDGAESLKVLNNKSEDLLLGSERTDVDENVQSSEILEASEHESTVPESTVPESTESATKSQEILMTNYVLSSGAALLPHPSKVLTGGEDAYFIAGQTWLGVADGVGQWSLEGTSPGVYAQELIKNCERLVSDCNGDSVKNPAELLNRSVAETHSSGASTVLIAQFDGQALHVANVGDSGFIVLRHGAIYKRSSPMHHVFNFPLLIERGDDPSSLAEFYKIDLEEDDVIITASDGLLDNLYDQEISSIVMKSLAADKKLEEIAELLATKAQEIGRSASTRSPFADDAKAAGFAEYTGGKLDDVAVIVSVNIDPQYVPNENKGLVDKKVMFKVQSKIDSINNFRILL</sequence>
<dbReference type="Proteomes" id="UP001318860">
    <property type="component" value="Unassembled WGS sequence"/>
</dbReference>
<dbReference type="InterPro" id="IPR039123">
    <property type="entry name" value="PPTC7"/>
</dbReference>
<keyword evidence="1" id="KW-0464">Manganese</keyword>
<comment type="similarity">
    <text evidence="1">Belongs to the PP2C family.</text>
</comment>
<dbReference type="SMART" id="SM00332">
    <property type="entry name" value="PP2Cc"/>
    <property type="match status" value="1"/>
</dbReference>
<dbReference type="SUPFAM" id="SSF81606">
    <property type="entry name" value="PP2C-like"/>
    <property type="match status" value="1"/>
</dbReference>
<dbReference type="EMBL" id="JABTTQ020001102">
    <property type="protein sequence ID" value="KAK6135383.1"/>
    <property type="molecule type" value="Genomic_DNA"/>
</dbReference>
<comment type="catalytic activity">
    <reaction evidence="1">
        <text>O-phospho-L-threonyl-[protein] + H2O = L-threonyl-[protein] + phosphate</text>
        <dbReference type="Rhea" id="RHEA:47004"/>
        <dbReference type="Rhea" id="RHEA-COMP:11060"/>
        <dbReference type="Rhea" id="RHEA-COMP:11605"/>
        <dbReference type="ChEBI" id="CHEBI:15377"/>
        <dbReference type="ChEBI" id="CHEBI:30013"/>
        <dbReference type="ChEBI" id="CHEBI:43474"/>
        <dbReference type="ChEBI" id="CHEBI:61977"/>
        <dbReference type="EC" id="3.1.3.16"/>
    </reaction>
</comment>
<dbReference type="Gene3D" id="3.60.40.10">
    <property type="entry name" value="PPM-type phosphatase domain"/>
    <property type="match status" value="1"/>
</dbReference>
<feature type="compositionally biased region" description="Polar residues" evidence="2">
    <location>
        <begin position="399"/>
        <end position="410"/>
    </location>
</feature>
<gene>
    <name evidence="4" type="ORF">DH2020_030894</name>
</gene>
<feature type="region of interest" description="Disordered" evidence="2">
    <location>
        <begin position="389"/>
        <end position="410"/>
    </location>
</feature>
<dbReference type="Pfam" id="PF00481">
    <property type="entry name" value="PP2C"/>
    <property type="match status" value="2"/>
</dbReference>
<evidence type="ECO:0000313" key="4">
    <source>
        <dbReference type="EMBL" id="KAK6135383.1"/>
    </source>
</evidence>
<comment type="cofactor">
    <cofactor evidence="1">
        <name>Mg(2+)</name>
        <dbReference type="ChEBI" id="CHEBI:18420"/>
    </cofactor>
</comment>
<dbReference type="PANTHER" id="PTHR12320:SF1">
    <property type="entry name" value="PROTEIN PHOSPHATASE PTC7 HOMOLOG"/>
    <property type="match status" value="1"/>
</dbReference>
<evidence type="ECO:0000313" key="5">
    <source>
        <dbReference type="Proteomes" id="UP001318860"/>
    </source>
</evidence>
<evidence type="ECO:0000256" key="1">
    <source>
        <dbReference type="RuleBase" id="RU366020"/>
    </source>
</evidence>
<comment type="cofactor">
    <cofactor evidence="1">
        <name>Mn(2+)</name>
        <dbReference type="ChEBI" id="CHEBI:29035"/>
    </cofactor>
</comment>
<name>A0ABR0VJM1_REHGL</name>
<keyword evidence="1" id="KW-0460">Magnesium</keyword>
<dbReference type="PROSITE" id="PS51746">
    <property type="entry name" value="PPM_2"/>
    <property type="match status" value="1"/>
</dbReference>
<organism evidence="4 5">
    <name type="scientific">Rehmannia glutinosa</name>
    <name type="common">Chinese foxglove</name>
    <dbReference type="NCBI Taxonomy" id="99300"/>
    <lineage>
        <taxon>Eukaryota</taxon>
        <taxon>Viridiplantae</taxon>
        <taxon>Streptophyta</taxon>
        <taxon>Embryophyta</taxon>
        <taxon>Tracheophyta</taxon>
        <taxon>Spermatophyta</taxon>
        <taxon>Magnoliopsida</taxon>
        <taxon>eudicotyledons</taxon>
        <taxon>Gunneridae</taxon>
        <taxon>Pentapetalae</taxon>
        <taxon>asterids</taxon>
        <taxon>lamiids</taxon>
        <taxon>Lamiales</taxon>
        <taxon>Orobanchaceae</taxon>
        <taxon>Rehmannieae</taxon>
        <taxon>Rehmannia</taxon>
    </lineage>
</organism>
<dbReference type="SMART" id="SM00331">
    <property type="entry name" value="PP2C_SIG"/>
    <property type="match status" value="1"/>
</dbReference>
<comment type="catalytic activity">
    <reaction evidence="1">
        <text>O-phospho-L-seryl-[protein] + H2O = L-seryl-[protein] + phosphate</text>
        <dbReference type="Rhea" id="RHEA:20629"/>
        <dbReference type="Rhea" id="RHEA-COMP:9863"/>
        <dbReference type="Rhea" id="RHEA-COMP:11604"/>
        <dbReference type="ChEBI" id="CHEBI:15377"/>
        <dbReference type="ChEBI" id="CHEBI:29999"/>
        <dbReference type="ChEBI" id="CHEBI:43474"/>
        <dbReference type="ChEBI" id="CHEBI:83421"/>
        <dbReference type="EC" id="3.1.3.16"/>
    </reaction>
</comment>
<reference evidence="4 5" key="1">
    <citation type="journal article" date="2021" name="Comput. Struct. Biotechnol. J.">
        <title>De novo genome assembly of the potent medicinal plant Rehmannia glutinosa using nanopore technology.</title>
        <authorList>
            <person name="Ma L."/>
            <person name="Dong C."/>
            <person name="Song C."/>
            <person name="Wang X."/>
            <person name="Zheng X."/>
            <person name="Niu Y."/>
            <person name="Chen S."/>
            <person name="Feng W."/>
        </authorList>
    </citation>
    <scope>NUCLEOTIDE SEQUENCE [LARGE SCALE GENOMIC DNA]</scope>
    <source>
        <strain evidence="4">DH-2019</strain>
    </source>
</reference>
<feature type="domain" description="PPM-type phosphatase" evidence="3">
    <location>
        <begin position="425"/>
        <end position="663"/>
    </location>
</feature>
<keyword evidence="1" id="KW-0378">Hydrolase</keyword>
<evidence type="ECO:0000259" key="3">
    <source>
        <dbReference type="PROSITE" id="PS51746"/>
    </source>
</evidence>
<feature type="region of interest" description="Disordered" evidence="2">
    <location>
        <begin position="157"/>
        <end position="193"/>
    </location>
</feature>
<comment type="caution">
    <text evidence="4">The sequence shown here is derived from an EMBL/GenBank/DDBJ whole genome shotgun (WGS) entry which is preliminary data.</text>
</comment>
<dbReference type="PANTHER" id="PTHR12320">
    <property type="entry name" value="PROTEIN PHOSPHATASE 2C"/>
    <property type="match status" value="1"/>
</dbReference>
<proteinExistence type="inferred from homology"/>
<keyword evidence="1" id="KW-0904">Protein phosphatase</keyword>
<accession>A0ABR0VJM1</accession>